<gene>
    <name evidence="9" type="ORF">AGERDE_LOCUS4093</name>
</gene>
<dbReference type="Pfam" id="PF07690">
    <property type="entry name" value="MFS_1"/>
    <property type="match status" value="1"/>
</dbReference>
<keyword evidence="2" id="KW-0813">Transport</keyword>
<feature type="transmembrane region" description="Helical" evidence="7">
    <location>
        <begin position="338"/>
        <end position="358"/>
    </location>
</feature>
<evidence type="ECO:0000256" key="2">
    <source>
        <dbReference type="ARBA" id="ARBA00022448"/>
    </source>
</evidence>
<accession>A0A9N8ZJD0</accession>
<feature type="transmembrane region" description="Helical" evidence="7">
    <location>
        <begin position="42"/>
        <end position="62"/>
    </location>
</feature>
<feature type="transmembrane region" description="Helical" evidence="7">
    <location>
        <begin position="364"/>
        <end position="385"/>
    </location>
</feature>
<evidence type="ECO:0000256" key="5">
    <source>
        <dbReference type="ARBA" id="ARBA00022989"/>
    </source>
</evidence>
<keyword evidence="6 7" id="KW-0472">Membrane</keyword>
<dbReference type="GO" id="GO:0015293">
    <property type="term" value="F:symporter activity"/>
    <property type="evidence" value="ECO:0007669"/>
    <property type="project" value="UniProtKB-KW"/>
</dbReference>
<organism evidence="9 10">
    <name type="scientific">Ambispora gerdemannii</name>
    <dbReference type="NCBI Taxonomy" id="144530"/>
    <lineage>
        <taxon>Eukaryota</taxon>
        <taxon>Fungi</taxon>
        <taxon>Fungi incertae sedis</taxon>
        <taxon>Mucoromycota</taxon>
        <taxon>Glomeromycotina</taxon>
        <taxon>Glomeromycetes</taxon>
        <taxon>Archaeosporales</taxon>
        <taxon>Ambisporaceae</taxon>
        <taxon>Ambispora</taxon>
    </lineage>
</organism>
<keyword evidence="10" id="KW-1185">Reference proteome</keyword>
<evidence type="ECO:0000256" key="4">
    <source>
        <dbReference type="ARBA" id="ARBA00022847"/>
    </source>
</evidence>
<dbReference type="Proteomes" id="UP000789831">
    <property type="component" value="Unassembled WGS sequence"/>
</dbReference>
<dbReference type="InterPro" id="IPR036259">
    <property type="entry name" value="MFS_trans_sf"/>
</dbReference>
<protein>
    <submittedName>
        <fullName evidence="9">293_t:CDS:1</fullName>
    </submittedName>
</protein>
<feature type="domain" description="Major facilitator superfamily (MFS) profile" evidence="8">
    <location>
        <begin position="1"/>
        <end position="456"/>
    </location>
</feature>
<reference evidence="9" key="1">
    <citation type="submission" date="2021-06" db="EMBL/GenBank/DDBJ databases">
        <authorList>
            <person name="Kallberg Y."/>
            <person name="Tangrot J."/>
            <person name="Rosling A."/>
        </authorList>
    </citation>
    <scope>NUCLEOTIDE SEQUENCE</scope>
    <source>
        <strain evidence="9">MT106</strain>
    </source>
</reference>
<name>A0A9N8ZJD0_9GLOM</name>
<dbReference type="PANTHER" id="PTHR11662:SF446">
    <property type="entry name" value="SODIUM-DEPENDENT PHOSPHATE TRANSPORT PROTEIN 1, CHLOROPLASTIC"/>
    <property type="match status" value="1"/>
</dbReference>
<feature type="transmembrane region" description="Helical" evidence="7">
    <location>
        <begin position="162"/>
        <end position="180"/>
    </location>
</feature>
<evidence type="ECO:0000256" key="3">
    <source>
        <dbReference type="ARBA" id="ARBA00022692"/>
    </source>
</evidence>
<evidence type="ECO:0000259" key="8">
    <source>
        <dbReference type="PROSITE" id="PS50850"/>
    </source>
</evidence>
<evidence type="ECO:0000256" key="7">
    <source>
        <dbReference type="SAM" id="Phobius"/>
    </source>
</evidence>
<dbReference type="Gene3D" id="1.20.1250.20">
    <property type="entry name" value="MFS general substrate transporter like domains"/>
    <property type="match status" value="2"/>
</dbReference>
<dbReference type="InterPro" id="IPR020846">
    <property type="entry name" value="MFS_dom"/>
</dbReference>
<dbReference type="InterPro" id="IPR050382">
    <property type="entry name" value="MFS_Na/Anion_cotransporter"/>
</dbReference>
<feature type="transmembrane region" description="Helical" evidence="7">
    <location>
        <begin position="95"/>
        <end position="118"/>
    </location>
</feature>
<keyword evidence="4" id="KW-0769">Symport</keyword>
<sequence>MVFNGANSLPPHSKAANNRTNLAVGIVYMSKEFNWDSTTEGLVLSAFFVGYFTTQVIGGALADKFGGKIVLGTAASCWSAFTFLTPPAAKHGLYTLVLCRVLLGVGEGAAFPSVHSIISSWAPIEERSRMVGITTSIGYFGSVIALPLSTWLGSGPGGWESIFYFFGMAGGVWVIFWIIWAQNSPAEYQGITIEEINLINNGKPSTQRIKYQQLEESQTGIQAEVENPSDIIVTGETSSLLPKKRQYETKIIPWSRILKSHEVWAILIAQFCSGFGFFIILTWLPTFFEDHFDVEVKKLGYFAVLPYIVQGVVGCFVGIIGDFAINKIGLRVITVRRLAQLFGSLAIAVFLLLTTFQATTITQGIFYIACGMGLNALTLIGTQVSQLDIAPRYAGTIYSLGNTMATIPGFFGVALTGWILDTTGHNWGIIWSICAFFYVIGGFWFSFWVGGEVVIE</sequence>
<dbReference type="GO" id="GO:0016020">
    <property type="term" value="C:membrane"/>
    <property type="evidence" value="ECO:0007669"/>
    <property type="project" value="UniProtKB-SubCell"/>
</dbReference>
<comment type="caution">
    <text evidence="9">The sequence shown here is derived from an EMBL/GenBank/DDBJ whole genome shotgun (WGS) entry which is preliminary data.</text>
</comment>
<keyword evidence="3 7" id="KW-0812">Transmembrane</keyword>
<dbReference type="OrthoDB" id="6730379at2759"/>
<feature type="transmembrane region" description="Helical" evidence="7">
    <location>
        <begin position="130"/>
        <end position="150"/>
    </location>
</feature>
<feature type="transmembrane region" description="Helical" evidence="7">
    <location>
        <begin position="397"/>
        <end position="420"/>
    </location>
</feature>
<feature type="transmembrane region" description="Helical" evidence="7">
    <location>
        <begin position="426"/>
        <end position="449"/>
    </location>
</feature>
<dbReference type="PANTHER" id="PTHR11662">
    <property type="entry name" value="SOLUTE CARRIER FAMILY 17"/>
    <property type="match status" value="1"/>
</dbReference>
<dbReference type="SUPFAM" id="SSF103473">
    <property type="entry name" value="MFS general substrate transporter"/>
    <property type="match status" value="1"/>
</dbReference>
<dbReference type="InterPro" id="IPR011701">
    <property type="entry name" value="MFS"/>
</dbReference>
<evidence type="ECO:0000313" key="10">
    <source>
        <dbReference type="Proteomes" id="UP000789831"/>
    </source>
</evidence>
<dbReference type="AlphaFoldDB" id="A0A9N8ZJD0"/>
<feature type="transmembrane region" description="Helical" evidence="7">
    <location>
        <begin position="69"/>
        <end position="89"/>
    </location>
</feature>
<feature type="transmembrane region" description="Helical" evidence="7">
    <location>
        <begin position="263"/>
        <end position="284"/>
    </location>
</feature>
<comment type="subcellular location">
    <subcellularLocation>
        <location evidence="1">Membrane</location>
        <topology evidence="1">Multi-pass membrane protein</topology>
    </subcellularLocation>
</comment>
<dbReference type="PROSITE" id="PS50850">
    <property type="entry name" value="MFS"/>
    <property type="match status" value="1"/>
</dbReference>
<keyword evidence="5 7" id="KW-1133">Transmembrane helix</keyword>
<proteinExistence type="predicted"/>
<dbReference type="EMBL" id="CAJVPL010000444">
    <property type="protein sequence ID" value="CAG8497891.1"/>
    <property type="molecule type" value="Genomic_DNA"/>
</dbReference>
<evidence type="ECO:0000313" key="9">
    <source>
        <dbReference type="EMBL" id="CAG8497891.1"/>
    </source>
</evidence>
<dbReference type="FunFam" id="1.20.1250.20:FF:000003">
    <property type="entry name" value="Solute carrier family 17 member 3"/>
    <property type="match status" value="1"/>
</dbReference>
<evidence type="ECO:0000256" key="1">
    <source>
        <dbReference type="ARBA" id="ARBA00004141"/>
    </source>
</evidence>
<feature type="transmembrane region" description="Helical" evidence="7">
    <location>
        <begin position="304"/>
        <end position="326"/>
    </location>
</feature>
<evidence type="ECO:0000256" key="6">
    <source>
        <dbReference type="ARBA" id="ARBA00023136"/>
    </source>
</evidence>